<dbReference type="GO" id="GO:0032153">
    <property type="term" value="C:cell division site"/>
    <property type="evidence" value="ECO:0007669"/>
    <property type="project" value="TreeGrafter"/>
</dbReference>
<evidence type="ECO:0000313" key="9">
    <source>
        <dbReference type="Proteomes" id="UP000037136"/>
    </source>
</evidence>
<dbReference type="EMBL" id="LAZP02000197">
    <property type="protein sequence ID" value="PFH59457.1"/>
    <property type="molecule type" value="Genomic_DNA"/>
</dbReference>
<accession>A0A2A9PEZ9</accession>
<feature type="transmembrane region" description="Helical" evidence="6">
    <location>
        <begin position="82"/>
        <end position="105"/>
    </location>
</feature>
<proteinExistence type="predicted"/>
<evidence type="ECO:0000256" key="2">
    <source>
        <dbReference type="ARBA" id="ARBA00022692"/>
    </source>
</evidence>
<evidence type="ECO:0008006" key="10">
    <source>
        <dbReference type="Google" id="ProtNLM"/>
    </source>
</evidence>
<feature type="compositionally biased region" description="Low complexity" evidence="5">
    <location>
        <begin position="370"/>
        <end position="383"/>
    </location>
</feature>
<feature type="compositionally biased region" description="Gly residues" evidence="5">
    <location>
        <begin position="280"/>
        <end position="300"/>
    </location>
</feature>
<dbReference type="Pfam" id="PF06687">
    <property type="entry name" value="SUR7"/>
    <property type="match status" value="1"/>
</dbReference>
<evidence type="ECO:0000256" key="5">
    <source>
        <dbReference type="SAM" id="MobiDB-lite"/>
    </source>
</evidence>
<keyword evidence="4 6" id="KW-0472">Membrane</keyword>
<evidence type="ECO:0000256" key="7">
    <source>
        <dbReference type="SAM" id="SignalP"/>
    </source>
</evidence>
<keyword evidence="9" id="KW-1185">Reference proteome</keyword>
<keyword evidence="2 6" id="KW-0812">Transmembrane</keyword>
<keyword evidence="7" id="KW-0732">Signal</keyword>
<dbReference type="GO" id="GO:0035838">
    <property type="term" value="C:growing cell tip"/>
    <property type="evidence" value="ECO:0007669"/>
    <property type="project" value="TreeGrafter"/>
</dbReference>
<feature type="transmembrane region" description="Helical" evidence="6">
    <location>
        <begin position="117"/>
        <end position="143"/>
    </location>
</feature>
<comment type="subcellular location">
    <subcellularLocation>
        <location evidence="1">Membrane</location>
        <topology evidence="1">Multi-pass membrane protein</topology>
    </subcellularLocation>
</comment>
<evidence type="ECO:0000256" key="3">
    <source>
        <dbReference type="ARBA" id="ARBA00022989"/>
    </source>
</evidence>
<dbReference type="PANTHER" id="PTHR28013">
    <property type="entry name" value="PROTEIN DCV1-RELATED"/>
    <property type="match status" value="1"/>
</dbReference>
<feature type="compositionally biased region" description="Low complexity" evidence="5">
    <location>
        <begin position="325"/>
        <end position="339"/>
    </location>
</feature>
<evidence type="ECO:0000256" key="6">
    <source>
        <dbReference type="SAM" id="Phobius"/>
    </source>
</evidence>
<name>A0A2A9PEZ9_OPHUN</name>
<feature type="signal peptide" evidence="7">
    <location>
        <begin position="1"/>
        <end position="25"/>
    </location>
</feature>
<dbReference type="InterPro" id="IPR009571">
    <property type="entry name" value="SUR7/Rim9-like_fungi"/>
</dbReference>
<feature type="region of interest" description="Disordered" evidence="5">
    <location>
        <begin position="280"/>
        <end position="540"/>
    </location>
</feature>
<dbReference type="OrthoDB" id="2354757at2759"/>
<dbReference type="Proteomes" id="UP000037136">
    <property type="component" value="Unassembled WGS sequence"/>
</dbReference>
<dbReference type="GO" id="GO:0005886">
    <property type="term" value="C:plasma membrane"/>
    <property type="evidence" value="ECO:0007669"/>
    <property type="project" value="InterPro"/>
</dbReference>
<reference evidence="8 9" key="1">
    <citation type="journal article" date="2015" name="BMC Genomics">
        <title>Gene expression during zombie ant biting behavior reflects the complexity underlying fungal parasitic behavioral manipulation.</title>
        <authorList>
            <person name="de Bekker C."/>
            <person name="Ohm R.A."/>
            <person name="Loreto R.G."/>
            <person name="Sebastian A."/>
            <person name="Albert I."/>
            <person name="Merrow M."/>
            <person name="Brachmann A."/>
            <person name="Hughes D.P."/>
        </authorList>
    </citation>
    <scope>NUCLEOTIDE SEQUENCE [LARGE SCALE GENOMIC DNA]</scope>
    <source>
        <strain evidence="8 9">SC16a</strain>
    </source>
</reference>
<feature type="compositionally biased region" description="Gly residues" evidence="5">
    <location>
        <begin position="340"/>
        <end position="350"/>
    </location>
</feature>
<dbReference type="InterPro" id="IPR051380">
    <property type="entry name" value="pH-response_reg_palI/RIM9"/>
</dbReference>
<feature type="chain" id="PRO_5013015871" description="PH-response regulator protein palI/RIM9" evidence="7">
    <location>
        <begin position="26"/>
        <end position="540"/>
    </location>
</feature>
<comment type="caution">
    <text evidence="8">The sequence shown here is derived from an EMBL/GenBank/DDBJ whole genome shotgun (WGS) entry which is preliminary data.</text>
</comment>
<feature type="compositionally biased region" description="Gly residues" evidence="5">
    <location>
        <begin position="307"/>
        <end position="318"/>
    </location>
</feature>
<gene>
    <name evidence="8" type="ORF">XA68_12289</name>
</gene>
<sequence length="540" mass="56497">MVRPSTPLSVLLFAAFALLLASTISVPIVKVISLASFKGVNFGALGFCRGDSCSLSLGLNSAALLDNQNQAFKLPPNARDGISFALILHPVATALALAITIMSIASHLHSLAHSVRYLLILFVLIFVTFVVSLAAFLVDVILFVPHLEFGAFLTVAATIVLAISGIASCAMRRAVVSRLAHKRRVEENAEMSGENYNLNSMSKPSFTSSTEPTLPVVGSVMSTVDTKPQFAAFEYPNKADRASDDMALSSPTLPQYSTVNNMYGDRPPVRAGMAPAGAFGVGGSPMRGRGGFGSPPGRGGFSSPARGGSGSPGRGGVGLPNRVSPRGGAPPMGPPRGAVGARGGRGGAQGFGNATRQYDASPPYGQVPLSPRSTGSGRSRYGSLARAESPPPFRGRMASEESRYSDEGAYVPPRAGWNNRQESRGPDGGEFDVYSLYGEQEQQYHGDGPMTRTRSPAESERSGLTSISQRGVNPRWRGQAPPRRPSNAGLVPRGLAPQKPLRRPDVLLDNPDFALGGGGGGARRGGLGMTPGSAYPTTAF</sequence>
<dbReference type="AlphaFoldDB" id="A0A2A9PEZ9"/>
<dbReference type="PANTHER" id="PTHR28013:SF3">
    <property type="entry name" value="PROTEIN DCV1-RELATED"/>
    <property type="match status" value="1"/>
</dbReference>
<feature type="compositionally biased region" description="Polar residues" evidence="5">
    <location>
        <begin position="462"/>
        <end position="471"/>
    </location>
</feature>
<organism evidence="8 9">
    <name type="scientific">Ophiocordyceps unilateralis</name>
    <name type="common">Zombie-ant fungus</name>
    <name type="synonym">Torrubia unilateralis</name>
    <dbReference type="NCBI Taxonomy" id="268505"/>
    <lineage>
        <taxon>Eukaryota</taxon>
        <taxon>Fungi</taxon>
        <taxon>Dikarya</taxon>
        <taxon>Ascomycota</taxon>
        <taxon>Pezizomycotina</taxon>
        <taxon>Sordariomycetes</taxon>
        <taxon>Hypocreomycetidae</taxon>
        <taxon>Hypocreales</taxon>
        <taxon>Ophiocordycipitaceae</taxon>
        <taxon>Ophiocordyceps</taxon>
    </lineage>
</organism>
<protein>
    <recommendedName>
        <fullName evidence="10">PH-response regulator protein palI/RIM9</fullName>
    </recommendedName>
</protein>
<evidence type="ECO:0000313" key="8">
    <source>
        <dbReference type="EMBL" id="PFH59457.1"/>
    </source>
</evidence>
<evidence type="ECO:0000256" key="1">
    <source>
        <dbReference type="ARBA" id="ARBA00004141"/>
    </source>
</evidence>
<feature type="transmembrane region" description="Helical" evidence="6">
    <location>
        <begin position="149"/>
        <end position="171"/>
    </location>
</feature>
<keyword evidence="3 6" id="KW-1133">Transmembrane helix</keyword>
<dbReference type="STRING" id="268505.A0A2A9PEZ9"/>
<feature type="compositionally biased region" description="Basic and acidic residues" evidence="5">
    <location>
        <begin position="397"/>
        <end position="406"/>
    </location>
</feature>
<evidence type="ECO:0000256" key="4">
    <source>
        <dbReference type="ARBA" id="ARBA00023136"/>
    </source>
</evidence>
<reference evidence="8 9" key="2">
    <citation type="journal article" date="2017" name="Sci. Rep.">
        <title>Ant-infecting Ophiocordyceps genomes reveal a high diversity of potential behavioral manipulation genes and a possible major role for enterotoxins.</title>
        <authorList>
            <person name="de Bekker C."/>
            <person name="Ohm R.A."/>
            <person name="Evans H.C."/>
            <person name="Brachmann A."/>
            <person name="Hughes D.P."/>
        </authorList>
    </citation>
    <scope>NUCLEOTIDE SEQUENCE [LARGE SCALE GENOMIC DNA]</scope>
    <source>
        <strain evidence="8 9">SC16a</strain>
    </source>
</reference>
<feature type="compositionally biased region" description="Gly residues" evidence="5">
    <location>
        <begin position="515"/>
        <end position="529"/>
    </location>
</feature>